<name>A0ABV5B9S7_9BACL</name>
<protein>
    <submittedName>
        <fullName evidence="2">GNAT family N-acetyltransferase</fullName>
        <ecNumber evidence="2">2.3.1.-</ecNumber>
    </submittedName>
</protein>
<dbReference type="EC" id="2.3.1.-" evidence="2"/>
<dbReference type="EMBL" id="JBHILM010000017">
    <property type="protein sequence ID" value="MFB5682448.1"/>
    <property type="molecule type" value="Genomic_DNA"/>
</dbReference>
<feature type="domain" description="N-acetyltransferase" evidence="1">
    <location>
        <begin position="160"/>
        <end position="299"/>
    </location>
</feature>
<organism evidence="2 3">
    <name type="scientific">Paenibacillus terreus</name>
    <dbReference type="NCBI Taxonomy" id="1387834"/>
    <lineage>
        <taxon>Bacteria</taxon>
        <taxon>Bacillati</taxon>
        <taxon>Bacillota</taxon>
        <taxon>Bacilli</taxon>
        <taxon>Bacillales</taxon>
        <taxon>Paenibacillaceae</taxon>
        <taxon>Paenibacillus</taxon>
    </lineage>
</organism>
<dbReference type="SUPFAM" id="SSF55729">
    <property type="entry name" value="Acyl-CoA N-acyltransferases (Nat)"/>
    <property type="match status" value="1"/>
</dbReference>
<dbReference type="CDD" id="cd04301">
    <property type="entry name" value="NAT_SF"/>
    <property type="match status" value="1"/>
</dbReference>
<sequence length="299" mass="34831">MEANIRNYEPKDAKDVAEFNLLFNLAYQYNEDFKPANIFCAELEGRVVASGHLEPTDSCEYLGREGKDAAYIHRFLFDTDSIQGCDHLESDLFDRITDRAMEIKQSYPLKRIQIGHTCSHNDFQYIDFLLLNGFYHELNYLIMRRDLTKPLPELSNRYGIEVKRWAMESEEEKNLYLQAEKDGFDGESWSKERLTWFQHGSEWDTFTAFHDHQPISSCMTWGISSERSATEQIFTVPEWRRRGVAKLAIVEALKFLRDQKQKSEATLGVIGSNAAAINLYKSLGYELIDIHLLMVKDIW</sequence>
<reference evidence="2 3" key="1">
    <citation type="submission" date="2024-09" db="EMBL/GenBank/DDBJ databases">
        <authorList>
            <person name="Ruan L."/>
        </authorList>
    </citation>
    <scope>NUCLEOTIDE SEQUENCE [LARGE SCALE GENOMIC DNA]</scope>
    <source>
        <strain evidence="2 3">D33</strain>
    </source>
</reference>
<evidence type="ECO:0000259" key="1">
    <source>
        <dbReference type="PROSITE" id="PS51186"/>
    </source>
</evidence>
<evidence type="ECO:0000313" key="3">
    <source>
        <dbReference type="Proteomes" id="UP001580407"/>
    </source>
</evidence>
<dbReference type="InterPro" id="IPR000182">
    <property type="entry name" value="GNAT_dom"/>
</dbReference>
<accession>A0ABV5B9S7</accession>
<dbReference type="RefSeq" id="WP_375526199.1">
    <property type="nucleotide sequence ID" value="NZ_JBHILM010000017.1"/>
</dbReference>
<dbReference type="InterPro" id="IPR016181">
    <property type="entry name" value="Acyl_CoA_acyltransferase"/>
</dbReference>
<evidence type="ECO:0000313" key="2">
    <source>
        <dbReference type="EMBL" id="MFB5682448.1"/>
    </source>
</evidence>
<dbReference type="GO" id="GO:0016746">
    <property type="term" value="F:acyltransferase activity"/>
    <property type="evidence" value="ECO:0007669"/>
    <property type="project" value="UniProtKB-KW"/>
</dbReference>
<dbReference type="Proteomes" id="UP001580407">
    <property type="component" value="Unassembled WGS sequence"/>
</dbReference>
<dbReference type="PROSITE" id="PS51186">
    <property type="entry name" value="GNAT"/>
    <property type="match status" value="1"/>
</dbReference>
<gene>
    <name evidence="2" type="ORF">ACE3NQ_16095</name>
</gene>
<keyword evidence="2" id="KW-0808">Transferase</keyword>
<proteinExistence type="predicted"/>
<comment type="caution">
    <text evidence="2">The sequence shown here is derived from an EMBL/GenBank/DDBJ whole genome shotgun (WGS) entry which is preliminary data.</text>
</comment>
<keyword evidence="3" id="KW-1185">Reference proteome</keyword>
<dbReference type="Pfam" id="PF00583">
    <property type="entry name" value="Acetyltransf_1"/>
    <property type="match status" value="1"/>
</dbReference>
<keyword evidence="2" id="KW-0012">Acyltransferase</keyword>
<dbReference type="Gene3D" id="3.40.630.30">
    <property type="match status" value="1"/>
</dbReference>